<dbReference type="AlphaFoldDB" id="A0A7W7WEL5"/>
<protein>
    <submittedName>
        <fullName evidence="2">Uncharacterized protein</fullName>
    </submittedName>
</protein>
<name>A0A7W7WEL5_9ACTN</name>
<dbReference type="Proteomes" id="UP000534286">
    <property type="component" value="Unassembled WGS sequence"/>
</dbReference>
<keyword evidence="1" id="KW-0472">Membrane</keyword>
<evidence type="ECO:0000313" key="2">
    <source>
        <dbReference type="EMBL" id="MBB4943590.1"/>
    </source>
</evidence>
<keyword evidence="3" id="KW-1185">Reference proteome</keyword>
<sequence>MSRRGQGALRRLSARYGAGLRHLLALLACFVVALYVLTRIIIAGILPGFVLWFLGAVIVHDFVVLPLYSAADEAFRRYVRVSDRGRWPSPLNHVRIPAGLSGLLLLIWFPLILRASEHNYREAVGLSTAPYLGRWLLVTLVFFAVSALVYAVQRTASNRAAGRATPRTPG</sequence>
<organism evidence="2 3">
    <name type="scientific">Streptosporangium album</name>
    <dbReference type="NCBI Taxonomy" id="47479"/>
    <lineage>
        <taxon>Bacteria</taxon>
        <taxon>Bacillati</taxon>
        <taxon>Actinomycetota</taxon>
        <taxon>Actinomycetes</taxon>
        <taxon>Streptosporangiales</taxon>
        <taxon>Streptosporangiaceae</taxon>
        <taxon>Streptosporangium</taxon>
    </lineage>
</organism>
<dbReference type="RefSeq" id="WP_221466791.1">
    <property type="nucleotide sequence ID" value="NZ_BAABEK010000124.1"/>
</dbReference>
<dbReference type="EMBL" id="JACHJU010000005">
    <property type="protein sequence ID" value="MBB4943590.1"/>
    <property type="molecule type" value="Genomic_DNA"/>
</dbReference>
<keyword evidence="1" id="KW-1133">Transmembrane helix</keyword>
<feature type="transmembrane region" description="Helical" evidence="1">
    <location>
        <begin position="20"/>
        <end position="43"/>
    </location>
</feature>
<evidence type="ECO:0000313" key="3">
    <source>
        <dbReference type="Proteomes" id="UP000534286"/>
    </source>
</evidence>
<keyword evidence="1" id="KW-0812">Transmembrane</keyword>
<reference evidence="2 3" key="1">
    <citation type="submission" date="2020-08" db="EMBL/GenBank/DDBJ databases">
        <title>Sequencing the genomes of 1000 actinobacteria strains.</title>
        <authorList>
            <person name="Klenk H.-P."/>
        </authorList>
    </citation>
    <scope>NUCLEOTIDE SEQUENCE [LARGE SCALE GENOMIC DNA]</scope>
    <source>
        <strain evidence="2 3">DSM 43023</strain>
    </source>
</reference>
<accession>A0A7W7WEL5</accession>
<comment type="caution">
    <text evidence="2">The sequence shown here is derived from an EMBL/GenBank/DDBJ whole genome shotgun (WGS) entry which is preliminary data.</text>
</comment>
<feature type="transmembrane region" description="Helical" evidence="1">
    <location>
        <begin position="49"/>
        <end position="71"/>
    </location>
</feature>
<feature type="transmembrane region" description="Helical" evidence="1">
    <location>
        <begin position="132"/>
        <end position="152"/>
    </location>
</feature>
<feature type="transmembrane region" description="Helical" evidence="1">
    <location>
        <begin position="92"/>
        <end position="112"/>
    </location>
</feature>
<evidence type="ECO:0000256" key="1">
    <source>
        <dbReference type="SAM" id="Phobius"/>
    </source>
</evidence>
<gene>
    <name evidence="2" type="ORF">FHR32_007990</name>
</gene>
<proteinExistence type="predicted"/>